<comment type="caution">
    <text evidence="9">The sequence shown here is derived from an EMBL/GenBank/DDBJ whole genome shotgun (WGS) entry which is preliminary data.</text>
</comment>
<evidence type="ECO:0000256" key="2">
    <source>
        <dbReference type="ARBA" id="ARBA00009458"/>
    </source>
</evidence>
<dbReference type="CDD" id="cd06845">
    <property type="entry name" value="Bcl-2_like"/>
    <property type="match status" value="1"/>
</dbReference>
<comment type="similarity">
    <text evidence="2">Belongs to the Bcl-2 family.</text>
</comment>
<sequence length="278" mass="31764">MDAEKFRARYFKPAYLELLGSPATGDRDRRESVRDRWDVIEYRCGRWIDKQYRRISYDKKCHFMESELADYSFVFKPQHTPFTVIHLHNAPTVSEVTSQARVLCRDFIYHSLKSKNLLGARLQLQPSVAHESDIAAEIRSLATELDKQYPKLYKNICRQLNIVMSSQQIVNNVFINLADAMFNGTFVSWGRIIALFLIAGTLSVECVQQGHPEFVHDVAEAFVDVAESHLAEWIAEQGGWCDVKRAFKIPRKTSALWLVTGLSAVIGFGLTMTTLSLI</sequence>
<dbReference type="GO" id="GO:0001836">
    <property type="term" value="P:release of cytochrome c from mitochondria"/>
    <property type="evidence" value="ECO:0007669"/>
    <property type="project" value="TreeGrafter"/>
</dbReference>
<dbReference type="InterPro" id="IPR036834">
    <property type="entry name" value="Bcl-2-like_sf"/>
</dbReference>
<feature type="domain" description="Bcl-2 Bcl-2 homology region 1-3" evidence="8">
    <location>
        <begin position="138"/>
        <end position="240"/>
    </location>
</feature>
<evidence type="ECO:0000259" key="8">
    <source>
        <dbReference type="SMART" id="SM00337"/>
    </source>
</evidence>
<dbReference type="Pfam" id="PF00452">
    <property type="entry name" value="Bcl-2"/>
    <property type="match status" value="1"/>
</dbReference>
<comment type="subcellular location">
    <subcellularLocation>
        <location evidence="1">Membrane</location>
        <topology evidence="1">Single-pass membrane protein</topology>
    </subcellularLocation>
</comment>
<dbReference type="SMART" id="SM00337">
    <property type="entry name" value="BCL"/>
    <property type="match status" value="1"/>
</dbReference>
<keyword evidence="10" id="KW-1185">Reference proteome</keyword>
<evidence type="ECO:0000256" key="7">
    <source>
        <dbReference type="SAM" id="Phobius"/>
    </source>
</evidence>
<evidence type="ECO:0000313" key="10">
    <source>
        <dbReference type="Proteomes" id="UP001208570"/>
    </source>
</evidence>
<evidence type="ECO:0000256" key="5">
    <source>
        <dbReference type="ARBA" id="ARBA00022989"/>
    </source>
</evidence>
<dbReference type="PANTHER" id="PTHR11256:SF48">
    <property type="entry name" value="BCL-2-RELATED OVARIAN KILLER PROTEIN"/>
    <property type="match status" value="1"/>
</dbReference>
<dbReference type="GO" id="GO:0042981">
    <property type="term" value="P:regulation of apoptotic process"/>
    <property type="evidence" value="ECO:0007669"/>
    <property type="project" value="InterPro"/>
</dbReference>
<dbReference type="PRINTS" id="PR01862">
    <property type="entry name" value="BCL2FAMILY"/>
</dbReference>
<dbReference type="SUPFAM" id="SSF56854">
    <property type="entry name" value="Bcl-2 inhibitors of programmed cell death"/>
    <property type="match status" value="1"/>
</dbReference>
<accession>A0AAD9IX91</accession>
<dbReference type="GO" id="GO:0051400">
    <property type="term" value="F:BH domain binding"/>
    <property type="evidence" value="ECO:0007669"/>
    <property type="project" value="TreeGrafter"/>
</dbReference>
<dbReference type="InterPro" id="IPR046371">
    <property type="entry name" value="Bcl-2_BH1-3"/>
</dbReference>
<name>A0AAD9IX91_9ANNE</name>
<proteinExistence type="inferred from homology"/>
<keyword evidence="6 7" id="KW-0472">Membrane</keyword>
<keyword evidence="4" id="KW-0053">Apoptosis</keyword>
<dbReference type="GO" id="GO:0008630">
    <property type="term" value="P:intrinsic apoptotic signaling pathway in response to DNA damage"/>
    <property type="evidence" value="ECO:0007669"/>
    <property type="project" value="TreeGrafter"/>
</dbReference>
<dbReference type="GO" id="GO:0005741">
    <property type="term" value="C:mitochondrial outer membrane"/>
    <property type="evidence" value="ECO:0007669"/>
    <property type="project" value="TreeGrafter"/>
</dbReference>
<evidence type="ECO:0000313" key="9">
    <source>
        <dbReference type="EMBL" id="KAK2142018.1"/>
    </source>
</evidence>
<evidence type="ECO:0000256" key="1">
    <source>
        <dbReference type="ARBA" id="ARBA00004167"/>
    </source>
</evidence>
<dbReference type="AlphaFoldDB" id="A0AAD9IX91"/>
<keyword evidence="5 7" id="KW-1133">Transmembrane helix</keyword>
<reference evidence="9" key="1">
    <citation type="journal article" date="2023" name="Mol. Biol. Evol.">
        <title>Third-Generation Sequencing Reveals the Adaptive Role of the Epigenome in Three Deep-Sea Polychaetes.</title>
        <authorList>
            <person name="Perez M."/>
            <person name="Aroh O."/>
            <person name="Sun Y."/>
            <person name="Lan Y."/>
            <person name="Juniper S.K."/>
            <person name="Young C.R."/>
            <person name="Angers B."/>
            <person name="Qian P.Y."/>
        </authorList>
    </citation>
    <scope>NUCLEOTIDE SEQUENCE</scope>
    <source>
        <strain evidence="9">P08H-3</strain>
    </source>
</reference>
<evidence type="ECO:0000256" key="3">
    <source>
        <dbReference type="ARBA" id="ARBA00022692"/>
    </source>
</evidence>
<protein>
    <recommendedName>
        <fullName evidence="8">Bcl-2 Bcl-2 homology region 1-3 domain-containing protein</fullName>
    </recommendedName>
</protein>
<dbReference type="GO" id="GO:0097192">
    <property type="term" value="P:extrinsic apoptotic signaling pathway in absence of ligand"/>
    <property type="evidence" value="ECO:0007669"/>
    <property type="project" value="TreeGrafter"/>
</dbReference>
<dbReference type="InterPro" id="IPR026298">
    <property type="entry name" value="Bcl-2_fam"/>
</dbReference>
<dbReference type="EMBL" id="JAODUP010001004">
    <property type="protein sequence ID" value="KAK2142018.1"/>
    <property type="molecule type" value="Genomic_DNA"/>
</dbReference>
<keyword evidence="3 7" id="KW-0812">Transmembrane</keyword>
<gene>
    <name evidence="9" type="ORF">LSH36_1004g00003</name>
</gene>
<dbReference type="PANTHER" id="PTHR11256">
    <property type="entry name" value="BCL-2 RELATED"/>
    <property type="match status" value="1"/>
</dbReference>
<organism evidence="9 10">
    <name type="scientific">Paralvinella palmiformis</name>
    <dbReference type="NCBI Taxonomy" id="53620"/>
    <lineage>
        <taxon>Eukaryota</taxon>
        <taxon>Metazoa</taxon>
        <taxon>Spiralia</taxon>
        <taxon>Lophotrochozoa</taxon>
        <taxon>Annelida</taxon>
        <taxon>Polychaeta</taxon>
        <taxon>Sedentaria</taxon>
        <taxon>Canalipalpata</taxon>
        <taxon>Terebellida</taxon>
        <taxon>Terebelliformia</taxon>
        <taxon>Alvinellidae</taxon>
        <taxon>Paralvinella</taxon>
    </lineage>
</organism>
<dbReference type="PROSITE" id="PS50062">
    <property type="entry name" value="BCL2_FAMILY"/>
    <property type="match status" value="1"/>
</dbReference>
<dbReference type="InterPro" id="IPR002475">
    <property type="entry name" value="Bcl2-like"/>
</dbReference>
<dbReference type="Proteomes" id="UP001208570">
    <property type="component" value="Unassembled WGS sequence"/>
</dbReference>
<evidence type="ECO:0000256" key="6">
    <source>
        <dbReference type="ARBA" id="ARBA00023136"/>
    </source>
</evidence>
<dbReference type="Gene3D" id="1.10.437.10">
    <property type="entry name" value="Blc2-like"/>
    <property type="match status" value="1"/>
</dbReference>
<evidence type="ECO:0000256" key="4">
    <source>
        <dbReference type="ARBA" id="ARBA00022703"/>
    </source>
</evidence>
<feature type="transmembrane region" description="Helical" evidence="7">
    <location>
        <begin position="255"/>
        <end position="277"/>
    </location>
</feature>